<evidence type="ECO:0000313" key="1">
    <source>
        <dbReference type="EMBL" id="ETO25155.1"/>
    </source>
</evidence>
<proteinExistence type="predicted"/>
<keyword evidence="2" id="KW-1185">Reference proteome</keyword>
<protein>
    <submittedName>
        <fullName evidence="1">Uncharacterized protein</fullName>
    </submittedName>
</protein>
<gene>
    <name evidence="1" type="ORF">RFI_11989</name>
</gene>
<accession>X6NFQ6</accession>
<sequence length="268" mass="31053">MTLLRIEILSYLKIVLNSYMTKSPEKGKDTVLTPELFQQLLDLGDVQREKEEQKNSSLALVKRFDGKLQDLDDVPDIQSSATEIFVKLKALFESDASVLERAKLKEFNYEGSSVISQENLDKIERRHRSAVFSCRVAYDILSLLGVMLSRVKTEVLGRAHGMELSKEQFIRATHKYVESKMKPYERIKASKLAPLYPVHKVERCAVSIYQHLYDYEQHHCTMGEVRDILSEMYIMLTDLCLLPRLKNKLKRKTNPQSNSENFDTMVDR</sequence>
<name>X6NFQ6_RETFI</name>
<dbReference type="Proteomes" id="UP000023152">
    <property type="component" value="Unassembled WGS sequence"/>
</dbReference>
<organism evidence="1 2">
    <name type="scientific">Reticulomyxa filosa</name>
    <dbReference type="NCBI Taxonomy" id="46433"/>
    <lineage>
        <taxon>Eukaryota</taxon>
        <taxon>Sar</taxon>
        <taxon>Rhizaria</taxon>
        <taxon>Retaria</taxon>
        <taxon>Foraminifera</taxon>
        <taxon>Monothalamids</taxon>
        <taxon>Reticulomyxidae</taxon>
        <taxon>Reticulomyxa</taxon>
    </lineage>
</organism>
<dbReference type="AlphaFoldDB" id="X6NFQ6"/>
<evidence type="ECO:0000313" key="2">
    <source>
        <dbReference type="Proteomes" id="UP000023152"/>
    </source>
</evidence>
<comment type="caution">
    <text evidence="1">The sequence shown here is derived from an EMBL/GenBank/DDBJ whole genome shotgun (WGS) entry which is preliminary data.</text>
</comment>
<reference evidence="1 2" key="1">
    <citation type="journal article" date="2013" name="Curr. Biol.">
        <title>The Genome of the Foraminiferan Reticulomyxa filosa.</title>
        <authorList>
            <person name="Glockner G."/>
            <person name="Hulsmann N."/>
            <person name="Schleicher M."/>
            <person name="Noegel A.A."/>
            <person name="Eichinger L."/>
            <person name="Gallinger C."/>
            <person name="Pawlowski J."/>
            <person name="Sierra R."/>
            <person name="Euteneuer U."/>
            <person name="Pillet L."/>
            <person name="Moustafa A."/>
            <person name="Platzer M."/>
            <person name="Groth M."/>
            <person name="Szafranski K."/>
            <person name="Schliwa M."/>
        </authorList>
    </citation>
    <scope>NUCLEOTIDE SEQUENCE [LARGE SCALE GENOMIC DNA]</scope>
</reference>
<dbReference type="EMBL" id="ASPP01008720">
    <property type="protein sequence ID" value="ETO25155.1"/>
    <property type="molecule type" value="Genomic_DNA"/>
</dbReference>